<keyword evidence="2" id="KW-0460">Magnesium</keyword>
<dbReference type="GO" id="GO:0005886">
    <property type="term" value="C:plasma membrane"/>
    <property type="evidence" value="ECO:0007669"/>
    <property type="project" value="TreeGrafter"/>
</dbReference>
<sequence>MFINRKRKKFASPFCLLIMEKKKRRRRGEKDKISRAQALYQIAVILVLHFKGMSIFNVNDKVKDTLIFNTFVLCQVFNKFNSRKLEEKNVFIKTDCFLGRPFTVEAEILKGLPSNEVCFLDLLATEQISKNKKQWALGPFNPVAISENYKKSNQLRHQWVAAPKEVRL</sequence>
<evidence type="ECO:0000259" key="3">
    <source>
        <dbReference type="Pfam" id="PF00689"/>
    </source>
</evidence>
<name>A0A5B7BBF1_DAVIN</name>
<evidence type="ECO:0000256" key="2">
    <source>
        <dbReference type="ARBA" id="ARBA00022842"/>
    </source>
</evidence>
<accession>A0A5B7BBF1</accession>
<dbReference type="EMBL" id="GHES01035610">
    <property type="protein sequence ID" value="MPA66169.1"/>
    <property type="molecule type" value="Transcribed_RNA"/>
</dbReference>
<protein>
    <recommendedName>
        <fullName evidence="3">Cation-transporting P-type ATPase C-terminal domain-containing protein</fullName>
    </recommendedName>
</protein>
<dbReference type="InterPro" id="IPR006068">
    <property type="entry name" value="ATPase_P-typ_cation-transptr_C"/>
</dbReference>
<keyword evidence="1" id="KW-0479">Metal-binding</keyword>
<dbReference type="Pfam" id="PF00689">
    <property type="entry name" value="Cation_ATPase_C"/>
    <property type="match status" value="1"/>
</dbReference>
<dbReference type="PANTHER" id="PTHR24093">
    <property type="entry name" value="CATION TRANSPORTING ATPASE"/>
    <property type="match status" value="1"/>
</dbReference>
<evidence type="ECO:0000256" key="1">
    <source>
        <dbReference type="ARBA" id="ARBA00022723"/>
    </source>
</evidence>
<proteinExistence type="predicted"/>
<dbReference type="SUPFAM" id="SSF81665">
    <property type="entry name" value="Calcium ATPase, transmembrane domain M"/>
    <property type="match status" value="1"/>
</dbReference>
<gene>
    <name evidence="4" type="ORF">Din_035610</name>
</gene>
<feature type="domain" description="Cation-transporting P-type ATPase C-terminal" evidence="3">
    <location>
        <begin position="36"/>
        <end position="89"/>
    </location>
</feature>
<dbReference type="InterPro" id="IPR023298">
    <property type="entry name" value="ATPase_P-typ_TM_dom_sf"/>
</dbReference>
<reference evidence="4" key="1">
    <citation type="submission" date="2019-08" db="EMBL/GenBank/DDBJ databases">
        <title>Reference gene set and small RNA set construction with multiple tissues from Davidia involucrata Baill.</title>
        <authorList>
            <person name="Yang H."/>
            <person name="Zhou C."/>
            <person name="Li G."/>
            <person name="Wang J."/>
            <person name="Gao P."/>
            <person name="Wang M."/>
            <person name="Wang R."/>
            <person name="Zhao Y."/>
        </authorList>
    </citation>
    <scope>NUCLEOTIDE SEQUENCE</scope>
    <source>
        <tissue evidence="4">Mixed with DoveR01_LX</tissue>
    </source>
</reference>
<dbReference type="GO" id="GO:0046872">
    <property type="term" value="F:metal ion binding"/>
    <property type="evidence" value="ECO:0007669"/>
    <property type="project" value="UniProtKB-KW"/>
</dbReference>
<dbReference type="PANTHER" id="PTHR24093:SF434">
    <property type="entry name" value="CALCIUM-TRANSPORTING ATPASE 13, PLASMA MEMBRANE-TYPE-RELATED"/>
    <property type="match status" value="1"/>
</dbReference>
<dbReference type="GO" id="GO:0005388">
    <property type="term" value="F:P-type calcium transporter activity"/>
    <property type="evidence" value="ECO:0007669"/>
    <property type="project" value="TreeGrafter"/>
</dbReference>
<evidence type="ECO:0000313" key="4">
    <source>
        <dbReference type="EMBL" id="MPA66169.1"/>
    </source>
</evidence>
<dbReference type="AlphaFoldDB" id="A0A5B7BBF1"/>
<organism evidence="4">
    <name type="scientific">Davidia involucrata</name>
    <name type="common">Dove tree</name>
    <dbReference type="NCBI Taxonomy" id="16924"/>
    <lineage>
        <taxon>Eukaryota</taxon>
        <taxon>Viridiplantae</taxon>
        <taxon>Streptophyta</taxon>
        <taxon>Embryophyta</taxon>
        <taxon>Tracheophyta</taxon>
        <taxon>Spermatophyta</taxon>
        <taxon>Magnoliopsida</taxon>
        <taxon>eudicotyledons</taxon>
        <taxon>Gunneridae</taxon>
        <taxon>Pentapetalae</taxon>
        <taxon>asterids</taxon>
        <taxon>Cornales</taxon>
        <taxon>Nyssaceae</taxon>
        <taxon>Davidia</taxon>
    </lineage>
</organism>